<keyword evidence="2" id="KW-1185">Reference proteome</keyword>
<protein>
    <recommendedName>
        <fullName evidence="3">RNA polymerase sigma factor 70 region 4 type 2 domain-containing protein</fullName>
    </recommendedName>
</protein>
<dbReference type="Proteomes" id="UP000007076">
    <property type="component" value="Chromosome"/>
</dbReference>
<dbReference type="SUPFAM" id="SSF88659">
    <property type="entry name" value="Sigma3 and sigma4 domains of RNA polymerase sigma factors"/>
    <property type="match status" value="1"/>
</dbReference>
<dbReference type="HOGENOM" id="CLU_151238_0_0_11"/>
<organism evidence="1 2">
    <name type="scientific">Kitasatospora setae (strain ATCC 33774 / DSM 43861 / JCM 3304 / KCC A-0304 / NBRC 14216 / KM-6054)</name>
    <name type="common">Streptomyces setae</name>
    <dbReference type="NCBI Taxonomy" id="452652"/>
    <lineage>
        <taxon>Bacteria</taxon>
        <taxon>Bacillati</taxon>
        <taxon>Actinomycetota</taxon>
        <taxon>Actinomycetes</taxon>
        <taxon>Kitasatosporales</taxon>
        <taxon>Streptomycetaceae</taxon>
        <taxon>Kitasatospora</taxon>
    </lineage>
</organism>
<dbReference type="RefSeq" id="WP_014134429.1">
    <property type="nucleotide sequence ID" value="NC_016109.1"/>
</dbReference>
<dbReference type="AlphaFoldDB" id="E4N7D0"/>
<dbReference type="EMBL" id="AP010968">
    <property type="protein sequence ID" value="BAJ27111.1"/>
    <property type="molecule type" value="Genomic_DNA"/>
</dbReference>
<dbReference type="eggNOG" id="ENOG50320N9">
    <property type="taxonomic scope" value="Bacteria"/>
</dbReference>
<sequence>MSGQRPAIALGYAAFVQLRHHPYEQYVSARLGGGEVSRQVVRHALRRTELSWPAVLAADPAAFAWRVLGETVALAPLPRYPGADSLHRTLPVRAADAVILHERLGMPAGRAAELMGLTEPELHVQLRLARRLLAERRRYATP</sequence>
<evidence type="ECO:0000313" key="2">
    <source>
        <dbReference type="Proteomes" id="UP000007076"/>
    </source>
</evidence>
<name>E4N7D0_KITSK</name>
<dbReference type="KEGG" id="ksk:KSE_12800"/>
<dbReference type="PATRIC" id="fig|452652.3.peg.1277"/>
<dbReference type="InterPro" id="IPR013324">
    <property type="entry name" value="RNA_pol_sigma_r3/r4-like"/>
</dbReference>
<evidence type="ECO:0000313" key="1">
    <source>
        <dbReference type="EMBL" id="BAJ27111.1"/>
    </source>
</evidence>
<accession>E4N7D0</accession>
<evidence type="ECO:0008006" key="3">
    <source>
        <dbReference type="Google" id="ProtNLM"/>
    </source>
</evidence>
<reference evidence="1 2" key="1">
    <citation type="journal article" date="2010" name="DNA Res.">
        <title>Genome sequence of Kitasatospora setae NBRC 14216T: an evolutionary snapshot of the family Streptomycetaceae.</title>
        <authorList>
            <person name="Ichikawa N."/>
            <person name="Oguchi A."/>
            <person name="Ikeda H."/>
            <person name="Ishikawa J."/>
            <person name="Kitani S."/>
            <person name="Watanabe Y."/>
            <person name="Nakamura S."/>
            <person name="Katano Y."/>
            <person name="Kishi E."/>
            <person name="Sasagawa M."/>
            <person name="Ankai A."/>
            <person name="Fukui S."/>
            <person name="Hashimoto Y."/>
            <person name="Kamata S."/>
            <person name="Otoguro M."/>
            <person name="Tanikawa S."/>
            <person name="Nihira T."/>
            <person name="Horinouchi S."/>
            <person name="Ohnishi Y."/>
            <person name="Hayakawa M."/>
            <person name="Kuzuyama T."/>
            <person name="Arisawa A."/>
            <person name="Nomoto F."/>
            <person name="Miura H."/>
            <person name="Takahashi Y."/>
            <person name="Fujita N."/>
        </authorList>
    </citation>
    <scope>NUCLEOTIDE SEQUENCE [LARGE SCALE GENOMIC DNA]</scope>
    <source>
        <strain evidence="2">ATCC 33774 / DSM 43861 / JCM 3304 / KCC A-0304 / NBRC 14216 / KM-6054</strain>
    </source>
</reference>
<gene>
    <name evidence="1" type="ordered locus">KSE_12800</name>
</gene>
<proteinExistence type="predicted"/>